<name>A0A2A9DMN9_9CORY</name>
<dbReference type="Proteomes" id="UP000221653">
    <property type="component" value="Unassembled WGS sequence"/>
</dbReference>
<dbReference type="InterPro" id="IPR000182">
    <property type="entry name" value="GNAT_dom"/>
</dbReference>
<keyword evidence="3" id="KW-1185">Reference proteome</keyword>
<evidence type="ECO:0000313" key="3">
    <source>
        <dbReference type="Proteomes" id="UP000221653"/>
    </source>
</evidence>
<protein>
    <submittedName>
        <fullName evidence="2">Ribosomal-protein-alanine N-acetyltransferase</fullName>
    </submittedName>
</protein>
<dbReference type="Pfam" id="PF00583">
    <property type="entry name" value="Acetyltransf_1"/>
    <property type="match status" value="1"/>
</dbReference>
<dbReference type="InterPro" id="IPR016181">
    <property type="entry name" value="Acyl_CoA_acyltransferase"/>
</dbReference>
<dbReference type="CDD" id="cd04301">
    <property type="entry name" value="NAT_SF"/>
    <property type="match status" value="1"/>
</dbReference>
<dbReference type="PROSITE" id="PS51186">
    <property type="entry name" value="GNAT"/>
    <property type="match status" value="1"/>
</dbReference>
<keyword evidence="2" id="KW-0808">Transferase</keyword>
<gene>
    <name evidence="2" type="ORF">ATK06_0229</name>
</gene>
<dbReference type="SUPFAM" id="SSF55729">
    <property type="entry name" value="Acyl-CoA N-acyltransferases (Nat)"/>
    <property type="match status" value="1"/>
</dbReference>
<dbReference type="STRING" id="1724.GCA_001044175_00349"/>
<feature type="domain" description="N-acetyltransferase" evidence="1">
    <location>
        <begin position="6"/>
        <end position="155"/>
    </location>
</feature>
<dbReference type="PANTHER" id="PTHR43617">
    <property type="entry name" value="L-AMINO ACID N-ACETYLTRANSFERASE"/>
    <property type="match status" value="1"/>
</dbReference>
<dbReference type="InterPro" id="IPR050276">
    <property type="entry name" value="MshD_Acetyltransferase"/>
</dbReference>
<accession>A0A2A9DMN9</accession>
<dbReference type="EMBL" id="PDJF01000001">
    <property type="protein sequence ID" value="PFG27179.1"/>
    <property type="molecule type" value="Genomic_DNA"/>
</dbReference>
<comment type="caution">
    <text evidence="2">The sequence shown here is derived from an EMBL/GenBank/DDBJ whole genome shotgun (WGS) entry which is preliminary data.</text>
</comment>
<evidence type="ECO:0000259" key="1">
    <source>
        <dbReference type="PROSITE" id="PS51186"/>
    </source>
</evidence>
<sequence>MSHSKPEFRPLTKADAGRCAELEEILFPGDSPWPKEAFEHELIQPRNTYLGATIEGKLVGYAGLSQAGPQAFPEFEVHTIGVDPAYQGHGLGTALLDQLTDIADAAGGPIFLEVRTDNAPAVGLYEKAGFVRLGIRKNYYPQSHADAYTMKREPRPNEALKENA</sequence>
<dbReference type="AlphaFoldDB" id="A0A2A9DMN9"/>
<dbReference type="RefSeq" id="WP_048381535.1">
    <property type="nucleotide sequence ID" value="NZ_LDYE01000011.1"/>
</dbReference>
<proteinExistence type="predicted"/>
<dbReference type="Gene3D" id="3.40.630.30">
    <property type="match status" value="1"/>
</dbReference>
<dbReference type="OrthoDB" id="529907at2"/>
<dbReference type="InterPro" id="IPR006464">
    <property type="entry name" value="AcTrfase_RimI/Ard1"/>
</dbReference>
<reference evidence="2 3" key="1">
    <citation type="submission" date="2017-10" db="EMBL/GenBank/DDBJ databases">
        <title>Sequencing the genomes of 1000 actinobacteria strains.</title>
        <authorList>
            <person name="Klenk H.-P."/>
        </authorList>
    </citation>
    <scope>NUCLEOTIDE SEQUENCE [LARGE SCALE GENOMIC DNA]</scope>
    <source>
        <strain evidence="2 3">DSM 20688</strain>
    </source>
</reference>
<dbReference type="PANTHER" id="PTHR43617:SF20">
    <property type="entry name" value="N-ALPHA-ACETYLTRANSFERASE RIMI"/>
    <property type="match status" value="1"/>
</dbReference>
<evidence type="ECO:0000313" key="2">
    <source>
        <dbReference type="EMBL" id="PFG27179.1"/>
    </source>
</evidence>
<dbReference type="NCBIfam" id="TIGR01575">
    <property type="entry name" value="rimI"/>
    <property type="match status" value="1"/>
</dbReference>
<dbReference type="GO" id="GO:0008999">
    <property type="term" value="F:protein-N-terminal-alanine acetyltransferase activity"/>
    <property type="evidence" value="ECO:0007669"/>
    <property type="project" value="TreeGrafter"/>
</dbReference>
<organism evidence="2 3">
    <name type="scientific">Corynebacterium renale</name>
    <dbReference type="NCBI Taxonomy" id="1724"/>
    <lineage>
        <taxon>Bacteria</taxon>
        <taxon>Bacillati</taxon>
        <taxon>Actinomycetota</taxon>
        <taxon>Actinomycetes</taxon>
        <taxon>Mycobacteriales</taxon>
        <taxon>Corynebacteriaceae</taxon>
        <taxon>Corynebacterium</taxon>
    </lineage>
</organism>